<evidence type="ECO:0000259" key="7">
    <source>
        <dbReference type="PROSITE" id="PS50059"/>
    </source>
</evidence>
<protein>
    <recommendedName>
        <fullName evidence="2 5">peptidylprolyl isomerase</fullName>
        <ecNumber evidence="2 5">5.2.1.8</ecNumber>
    </recommendedName>
</protein>
<dbReference type="OrthoDB" id="9767721at2"/>
<dbReference type="Proteomes" id="UP000182471">
    <property type="component" value="Unassembled WGS sequence"/>
</dbReference>
<feature type="chain" id="PRO_5038508139" description="peptidylprolyl isomerase" evidence="6">
    <location>
        <begin position="21"/>
        <end position="384"/>
    </location>
</feature>
<comment type="catalytic activity">
    <reaction evidence="1 5">
        <text>[protein]-peptidylproline (omega=180) = [protein]-peptidylproline (omega=0)</text>
        <dbReference type="Rhea" id="RHEA:16237"/>
        <dbReference type="Rhea" id="RHEA-COMP:10747"/>
        <dbReference type="Rhea" id="RHEA-COMP:10748"/>
        <dbReference type="ChEBI" id="CHEBI:83833"/>
        <dbReference type="ChEBI" id="CHEBI:83834"/>
        <dbReference type="EC" id="5.2.1.8"/>
    </reaction>
</comment>
<dbReference type="InterPro" id="IPR008880">
    <property type="entry name" value="Trigger_fac_C"/>
</dbReference>
<evidence type="ECO:0000313" key="9">
    <source>
        <dbReference type="Proteomes" id="UP000182471"/>
    </source>
</evidence>
<organism evidence="8 9">
    <name type="scientific">Lachnobacterium bovis</name>
    <dbReference type="NCBI Taxonomy" id="140626"/>
    <lineage>
        <taxon>Bacteria</taxon>
        <taxon>Bacillati</taxon>
        <taxon>Bacillota</taxon>
        <taxon>Clostridia</taxon>
        <taxon>Lachnospirales</taxon>
        <taxon>Lachnospiraceae</taxon>
        <taxon>Lachnobacterium</taxon>
    </lineage>
</organism>
<evidence type="ECO:0000256" key="4">
    <source>
        <dbReference type="ARBA" id="ARBA00023235"/>
    </source>
</evidence>
<keyword evidence="6" id="KW-0732">Signal</keyword>
<evidence type="ECO:0000256" key="2">
    <source>
        <dbReference type="ARBA" id="ARBA00013194"/>
    </source>
</evidence>
<dbReference type="AlphaFoldDB" id="A0A1H9U285"/>
<evidence type="ECO:0000256" key="1">
    <source>
        <dbReference type="ARBA" id="ARBA00000971"/>
    </source>
</evidence>
<dbReference type="Pfam" id="PF05698">
    <property type="entry name" value="Trigger_C"/>
    <property type="match status" value="1"/>
</dbReference>
<dbReference type="GO" id="GO:0015031">
    <property type="term" value="P:protein transport"/>
    <property type="evidence" value="ECO:0007669"/>
    <property type="project" value="InterPro"/>
</dbReference>
<feature type="signal peptide" evidence="6">
    <location>
        <begin position="1"/>
        <end position="20"/>
    </location>
</feature>
<keyword evidence="4 5" id="KW-0413">Isomerase</keyword>
<dbReference type="SUPFAM" id="SSF109998">
    <property type="entry name" value="Triger factor/SurA peptide-binding domain-like"/>
    <property type="match status" value="1"/>
</dbReference>
<accession>A0A1H9U285</accession>
<dbReference type="EMBL" id="FOGW01000022">
    <property type="protein sequence ID" value="SES03615.1"/>
    <property type="molecule type" value="Genomic_DNA"/>
</dbReference>
<dbReference type="InterPro" id="IPR046357">
    <property type="entry name" value="PPIase_dom_sf"/>
</dbReference>
<dbReference type="RefSeq" id="WP_022749493.1">
    <property type="nucleotide sequence ID" value="NZ_FOGW01000022.1"/>
</dbReference>
<feature type="domain" description="PPIase FKBP-type" evidence="7">
    <location>
        <begin position="99"/>
        <end position="183"/>
    </location>
</feature>
<dbReference type="GO" id="GO:0003755">
    <property type="term" value="F:peptidyl-prolyl cis-trans isomerase activity"/>
    <property type="evidence" value="ECO:0007669"/>
    <property type="project" value="UniProtKB-KW"/>
</dbReference>
<reference evidence="9" key="1">
    <citation type="submission" date="2016-10" db="EMBL/GenBank/DDBJ databases">
        <authorList>
            <person name="Varghese N."/>
            <person name="Submissions S."/>
        </authorList>
    </citation>
    <scope>NUCLEOTIDE SEQUENCE [LARGE SCALE GENOMIC DNA]</scope>
    <source>
        <strain evidence="9">S1b</strain>
    </source>
</reference>
<dbReference type="InterPro" id="IPR027304">
    <property type="entry name" value="Trigger_fact/SurA_dom_sf"/>
</dbReference>
<evidence type="ECO:0000313" key="8">
    <source>
        <dbReference type="EMBL" id="SES03615.1"/>
    </source>
</evidence>
<dbReference type="Gene3D" id="3.10.50.40">
    <property type="match status" value="1"/>
</dbReference>
<dbReference type="PROSITE" id="PS50059">
    <property type="entry name" value="FKBP_PPIASE"/>
    <property type="match status" value="1"/>
</dbReference>
<keyword evidence="9" id="KW-1185">Reference proteome</keyword>
<name>A0A1H9U285_9FIRM</name>
<gene>
    <name evidence="8" type="ORF">SAMN02910429_01900</name>
</gene>
<keyword evidence="3 5" id="KW-0697">Rotamase</keyword>
<dbReference type="EC" id="5.2.1.8" evidence="2 5"/>
<dbReference type="Pfam" id="PF00254">
    <property type="entry name" value="FKBP_C"/>
    <property type="match status" value="1"/>
</dbReference>
<proteinExistence type="predicted"/>
<evidence type="ECO:0000256" key="3">
    <source>
        <dbReference type="ARBA" id="ARBA00023110"/>
    </source>
</evidence>
<dbReference type="SUPFAM" id="SSF54534">
    <property type="entry name" value="FKBP-like"/>
    <property type="match status" value="1"/>
</dbReference>
<sequence>MKKKIILVLLASMLASQTTACSVNLTKSAESTQLRSGQYEIDANKQVKKLAKYKKIPVTIDNSKYQMPEGYVDQQFETVIKNQGLDKVEVKDHDVVRDNDIVKVDYTGYLNNKKFQGGEATDVLIDVAKNSDATSGTGYIEGFTNGLKGAKVGSTVSSKVTFPANYSQKTLAGKETTFKFKVKGIYNIINKDQVTDEMIKEKFGSTYGVNSVAELKKTISDQLESNIKQSKYQEKMNTVKDYVVKNSDIKIPKDYLNARVREYQEAFKKENCKGTTLEKFFKKNNTSLKDVKKQWVKFEKEQISFELAFTKIANKEKIKVKSDERSRYIQNLMSGSNGLFKKENDLYKYFGAGNVKEGKKYINMLLRAQVAADKVVSYAEVTEK</sequence>
<dbReference type="InterPro" id="IPR001179">
    <property type="entry name" value="PPIase_FKBP_dom"/>
</dbReference>
<dbReference type="InterPro" id="IPR037041">
    <property type="entry name" value="Trigger_fac_C_sf"/>
</dbReference>
<dbReference type="Gene3D" id="1.10.3120.10">
    <property type="entry name" value="Trigger factor, C-terminal domain"/>
    <property type="match status" value="1"/>
</dbReference>
<evidence type="ECO:0000256" key="5">
    <source>
        <dbReference type="PROSITE-ProRule" id="PRU00277"/>
    </source>
</evidence>
<evidence type="ECO:0000256" key="6">
    <source>
        <dbReference type="SAM" id="SignalP"/>
    </source>
</evidence>
<dbReference type="GO" id="GO:0006457">
    <property type="term" value="P:protein folding"/>
    <property type="evidence" value="ECO:0007669"/>
    <property type="project" value="InterPro"/>
</dbReference>